<feature type="compositionally biased region" description="Polar residues" evidence="1">
    <location>
        <begin position="7"/>
        <end position="26"/>
    </location>
</feature>
<sequence>QEELSSDSDMAQASQVSDMAQVSDTEQASDTEQLSDTEQVSNTEQASAKRSHSRKDPDQNWFRIYPWLKKEVIENKIVLLCTLCKERNGKIIFAVGTTRYRLENIKNHIKTTEHKESEEFSKPQQTRIITNFAKQLGIEKLNIISLMRNVYFCAKNHQPINLFPNLCELVTTQIRNHKEYITSDKMCVLKTPQYEKNKTKASYGSYTNNNSGNGFLDSICNVIEESLFKELNASKYWMILFLPRW</sequence>
<feature type="domain" description="C17orf113 probable zinc finger" evidence="2">
    <location>
        <begin position="65"/>
        <end position="119"/>
    </location>
</feature>
<feature type="compositionally biased region" description="Polar residues" evidence="1">
    <location>
        <begin position="36"/>
        <end position="48"/>
    </location>
</feature>
<dbReference type="Proteomes" id="UP000789901">
    <property type="component" value="Unassembled WGS sequence"/>
</dbReference>
<evidence type="ECO:0000256" key="1">
    <source>
        <dbReference type="SAM" id="MobiDB-lite"/>
    </source>
</evidence>
<protein>
    <submittedName>
        <fullName evidence="3">23965_t:CDS:1</fullName>
    </submittedName>
</protein>
<organism evidence="3 4">
    <name type="scientific">Gigaspora margarita</name>
    <dbReference type="NCBI Taxonomy" id="4874"/>
    <lineage>
        <taxon>Eukaryota</taxon>
        <taxon>Fungi</taxon>
        <taxon>Fungi incertae sedis</taxon>
        <taxon>Mucoromycota</taxon>
        <taxon>Glomeromycotina</taxon>
        <taxon>Glomeromycetes</taxon>
        <taxon>Diversisporales</taxon>
        <taxon>Gigasporaceae</taxon>
        <taxon>Gigaspora</taxon>
    </lineage>
</organism>
<comment type="caution">
    <text evidence="3">The sequence shown here is derived from an EMBL/GenBank/DDBJ whole genome shotgun (WGS) entry which is preliminary data.</text>
</comment>
<dbReference type="Pfam" id="PF25431">
    <property type="entry name" value="zf-C17orf113"/>
    <property type="match status" value="1"/>
</dbReference>
<name>A0ABN7VMA3_GIGMA</name>
<evidence type="ECO:0000313" key="4">
    <source>
        <dbReference type="Proteomes" id="UP000789901"/>
    </source>
</evidence>
<reference evidence="3 4" key="1">
    <citation type="submission" date="2021-06" db="EMBL/GenBank/DDBJ databases">
        <authorList>
            <person name="Kallberg Y."/>
            <person name="Tangrot J."/>
            <person name="Rosling A."/>
        </authorList>
    </citation>
    <scope>NUCLEOTIDE SEQUENCE [LARGE SCALE GENOMIC DNA]</scope>
    <source>
        <strain evidence="3 4">120-4 pot B 10/14</strain>
    </source>
</reference>
<feature type="non-terminal residue" evidence="3">
    <location>
        <position position="1"/>
    </location>
</feature>
<evidence type="ECO:0000259" key="2">
    <source>
        <dbReference type="Pfam" id="PF25431"/>
    </source>
</evidence>
<accession>A0ABN7VMA3</accession>
<evidence type="ECO:0000313" key="3">
    <source>
        <dbReference type="EMBL" id="CAG8786219.1"/>
    </source>
</evidence>
<dbReference type="InterPro" id="IPR057456">
    <property type="entry name" value="Znf_C17orf113"/>
</dbReference>
<gene>
    <name evidence="3" type="ORF">GMARGA_LOCUS20484</name>
</gene>
<feature type="region of interest" description="Disordered" evidence="1">
    <location>
        <begin position="1"/>
        <end position="56"/>
    </location>
</feature>
<proteinExistence type="predicted"/>
<keyword evidence="4" id="KW-1185">Reference proteome</keyword>
<dbReference type="EMBL" id="CAJVQB010017995">
    <property type="protein sequence ID" value="CAG8786219.1"/>
    <property type="molecule type" value="Genomic_DNA"/>
</dbReference>